<evidence type="ECO:0000259" key="5">
    <source>
        <dbReference type="PROSITE" id="PS50977"/>
    </source>
</evidence>
<evidence type="ECO:0000256" key="4">
    <source>
        <dbReference type="PROSITE-ProRule" id="PRU00335"/>
    </source>
</evidence>
<dbReference type="InterPro" id="IPR001647">
    <property type="entry name" value="HTH_TetR"/>
</dbReference>
<organism evidence="6 7">
    <name type="scientific">Gordonia polyisoprenivorans</name>
    <dbReference type="NCBI Taxonomy" id="84595"/>
    <lineage>
        <taxon>Bacteria</taxon>
        <taxon>Bacillati</taxon>
        <taxon>Actinomycetota</taxon>
        <taxon>Actinomycetes</taxon>
        <taxon>Mycobacteriales</taxon>
        <taxon>Gordoniaceae</taxon>
        <taxon>Gordonia</taxon>
    </lineage>
</organism>
<accession>A0A846WPC6</accession>
<evidence type="ECO:0000256" key="1">
    <source>
        <dbReference type="ARBA" id="ARBA00023015"/>
    </source>
</evidence>
<dbReference type="InterPro" id="IPR009057">
    <property type="entry name" value="Homeodomain-like_sf"/>
</dbReference>
<feature type="DNA-binding region" description="H-T-H motif" evidence="4">
    <location>
        <begin position="29"/>
        <end position="48"/>
    </location>
</feature>
<dbReference type="SUPFAM" id="SSF46689">
    <property type="entry name" value="Homeodomain-like"/>
    <property type="match status" value="1"/>
</dbReference>
<sequence>MGRPAGYDPQQLIRQARDLFWRRGFDAVSVADVEQATGVGRSSIYHAHGNMRGLFDTAVEDYLDTVVRPRLQQLTTDPVAPEAILDFLTGLSAAIGTLASNPDAPQGCLLLVSAAAPIGSDTAVHEVIAGYHRELTDAIGHGVDALLPWADARVRRQLTRLTVAADIAALSLSRIDPDAARATLDAAAEALRAQARSERTAQ</sequence>
<evidence type="ECO:0000313" key="7">
    <source>
        <dbReference type="Proteomes" id="UP000563898"/>
    </source>
</evidence>
<protein>
    <submittedName>
        <fullName evidence="6">TetR/AcrR family transcriptional regulator</fullName>
    </submittedName>
</protein>
<dbReference type="PANTHER" id="PTHR47506">
    <property type="entry name" value="TRANSCRIPTIONAL REGULATORY PROTEIN"/>
    <property type="match status" value="1"/>
</dbReference>
<gene>
    <name evidence="6" type="ORF">HGA05_16125</name>
</gene>
<dbReference type="PANTHER" id="PTHR47506:SF1">
    <property type="entry name" value="HTH-TYPE TRANSCRIPTIONAL REGULATOR YJDC"/>
    <property type="match status" value="1"/>
</dbReference>
<reference evidence="6 7" key="1">
    <citation type="submission" date="2020-04" db="EMBL/GenBank/DDBJ databases">
        <title>MicrobeNet Type strains.</title>
        <authorList>
            <person name="Nicholson A.C."/>
        </authorList>
    </citation>
    <scope>NUCLEOTIDE SEQUENCE [LARGE SCALE GENOMIC DNA]</scope>
    <source>
        <strain evidence="6 7">ATCC BAA-14</strain>
    </source>
</reference>
<keyword evidence="1" id="KW-0805">Transcription regulation</keyword>
<dbReference type="PROSITE" id="PS50977">
    <property type="entry name" value="HTH_TETR_2"/>
    <property type="match status" value="1"/>
</dbReference>
<proteinExistence type="predicted"/>
<evidence type="ECO:0000256" key="2">
    <source>
        <dbReference type="ARBA" id="ARBA00023125"/>
    </source>
</evidence>
<evidence type="ECO:0000256" key="3">
    <source>
        <dbReference type="ARBA" id="ARBA00023163"/>
    </source>
</evidence>
<dbReference type="Pfam" id="PF00440">
    <property type="entry name" value="TetR_N"/>
    <property type="match status" value="1"/>
</dbReference>
<feature type="domain" description="HTH tetR-type" evidence="5">
    <location>
        <begin position="6"/>
        <end position="66"/>
    </location>
</feature>
<evidence type="ECO:0000313" key="6">
    <source>
        <dbReference type="EMBL" id="NKY03097.1"/>
    </source>
</evidence>
<dbReference type="RefSeq" id="WP_006367747.1">
    <property type="nucleotide sequence ID" value="NZ_JAAXPC010000009.1"/>
</dbReference>
<name>A0A846WPC6_9ACTN</name>
<keyword evidence="3" id="KW-0804">Transcription</keyword>
<dbReference type="AlphaFoldDB" id="A0A846WPC6"/>
<keyword evidence="2 4" id="KW-0238">DNA-binding</keyword>
<dbReference type="Proteomes" id="UP000563898">
    <property type="component" value="Unassembled WGS sequence"/>
</dbReference>
<dbReference type="EMBL" id="JAAXPC010000009">
    <property type="protein sequence ID" value="NKY03097.1"/>
    <property type="molecule type" value="Genomic_DNA"/>
</dbReference>
<comment type="caution">
    <text evidence="6">The sequence shown here is derived from an EMBL/GenBank/DDBJ whole genome shotgun (WGS) entry which is preliminary data.</text>
</comment>
<dbReference type="GO" id="GO:0003677">
    <property type="term" value="F:DNA binding"/>
    <property type="evidence" value="ECO:0007669"/>
    <property type="project" value="UniProtKB-UniRule"/>
</dbReference>
<dbReference type="Gene3D" id="1.10.357.10">
    <property type="entry name" value="Tetracycline Repressor, domain 2"/>
    <property type="match status" value="1"/>
</dbReference>